<name>A0A0F9F375_9ZZZZ</name>
<dbReference type="AlphaFoldDB" id="A0A0F9F375"/>
<protein>
    <submittedName>
        <fullName evidence="2">Uncharacterized protein</fullName>
    </submittedName>
</protein>
<sequence length="89" mass="10177">YIKEVGEDKYYRELKKSVSKSKTWKIVMSELSNILKFTLAGIFILIFLFVLDDLLAVFLIAFSLIIEGLIGSISSIIYLIGLKREKSNQ</sequence>
<keyword evidence="1" id="KW-0472">Membrane</keyword>
<gene>
    <name evidence="2" type="ORF">LCGC14_2001850</name>
</gene>
<keyword evidence="1" id="KW-0812">Transmembrane</keyword>
<proteinExistence type="predicted"/>
<accession>A0A0F9F375</accession>
<organism evidence="2">
    <name type="scientific">marine sediment metagenome</name>
    <dbReference type="NCBI Taxonomy" id="412755"/>
    <lineage>
        <taxon>unclassified sequences</taxon>
        <taxon>metagenomes</taxon>
        <taxon>ecological metagenomes</taxon>
    </lineage>
</organism>
<comment type="caution">
    <text evidence="2">The sequence shown here is derived from an EMBL/GenBank/DDBJ whole genome shotgun (WGS) entry which is preliminary data.</text>
</comment>
<feature type="transmembrane region" description="Helical" evidence="1">
    <location>
        <begin position="57"/>
        <end position="80"/>
    </location>
</feature>
<keyword evidence="1" id="KW-1133">Transmembrane helix</keyword>
<evidence type="ECO:0000313" key="2">
    <source>
        <dbReference type="EMBL" id="KKL80728.1"/>
    </source>
</evidence>
<evidence type="ECO:0000256" key="1">
    <source>
        <dbReference type="SAM" id="Phobius"/>
    </source>
</evidence>
<feature type="transmembrane region" description="Helical" evidence="1">
    <location>
        <begin position="34"/>
        <end position="51"/>
    </location>
</feature>
<reference evidence="2" key="1">
    <citation type="journal article" date="2015" name="Nature">
        <title>Complex archaea that bridge the gap between prokaryotes and eukaryotes.</title>
        <authorList>
            <person name="Spang A."/>
            <person name="Saw J.H."/>
            <person name="Jorgensen S.L."/>
            <person name="Zaremba-Niedzwiedzka K."/>
            <person name="Martijn J."/>
            <person name="Lind A.E."/>
            <person name="van Eijk R."/>
            <person name="Schleper C."/>
            <person name="Guy L."/>
            <person name="Ettema T.J."/>
        </authorList>
    </citation>
    <scope>NUCLEOTIDE SEQUENCE</scope>
</reference>
<feature type="non-terminal residue" evidence="2">
    <location>
        <position position="1"/>
    </location>
</feature>
<dbReference type="EMBL" id="LAZR01022769">
    <property type="protein sequence ID" value="KKL80728.1"/>
    <property type="molecule type" value="Genomic_DNA"/>
</dbReference>